<organism evidence="1 2">
    <name type="scientific">Microbacterium marinum</name>
    <dbReference type="NCBI Taxonomy" id="421115"/>
    <lineage>
        <taxon>Bacteria</taxon>
        <taxon>Bacillati</taxon>
        <taxon>Actinomycetota</taxon>
        <taxon>Actinomycetes</taxon>
        <taxon>Micrococcales</taxon>
        <taxon>Microbacteriaceae</taxon>
        <taxon>Microbacterium</taxon>
    </lineage>
</organism>
<keyword evidence="2" id="KW-1185">Reference proteome</keyword>
<name>A0A7W7BRB9_9MICO</name>
<proteinExistence type="predicted"/>
<reference evidence="1 2" key="1">
    <citation type="submission" date="2020-08" db="EMBL/GenBank/DDBJ databases">
        <title>Sequencing the genomes of 1000 actinobacteria strains.</title>
        <authorList>
            <person name="Klenk H.-P."/>
        </authorList>
    </citation>
    <scope>NUCLEOTIDE SEQUENCE [LARGE SCALE GENOMIC DNA]</scope>
    <source>
        <strain evidence="1 2">DSM 24947</strain>
    </source>
</reference>
<dbReference type="Proteomes" id="UP000573729">
    <property type="component" value="Unassembled WGS sequence"/>
</dbReference>
<protein>
    <submittedName>
        <fullName evidence="1">Uncharacterized protein</fullName>
    </submittedName>
</protein>
<accession>A0A7W7BRB9</accession>
<sequence>MSTYPMTFHGVSEVEKEYASAIASFPYALPRDFVFPSAPPLEVVEPDAEFQAGYGFGIALHCWTEAMEESILRAGADGDVATATSLAKLYLDASRSAHFEQLVFDPDDLTGDFLRAIIERSDFTELRAWRSSVS</sequence>
<gene>
    <name evidence="1" type="ORF">BKA24_002131</name>
</gene>
<dbReference type="EMBL" id="JACHMD010000001">
    <property type="protein sequence ID" value="MBB4667422.1"/>
    <property type="molecule type" value="Genomic_DNA"/>
</dbReference>
<comment type="caution">
    <text evidence="1">The sequence shown here is derived from an EMBL/GenBank/DDBJ whole genome shotgun (WGS) entry which is preliminary data.</text>
</comment>
<dbReference type="AlphaFoldDB" id="A0A7W7BRB9"/>
<dbReference type="RefSeq" id="WP_184217867.1">
    <property type="nucleotide sequence ID" value="NZ_JACHMD010000001.1"/>
</dbReference>
<evidence type="ECO:0000313" key="1">
    <source>
        <dbReference type="EMBL" id="MBB4667422.1"/>
    </source>
</evidence>
<evidence type="ECO:0000313" key="2">
    <source>
        <dbReference type="Proteomes" id="UP000573729"/>
    </source>
</evidence>